<reference evidence="3" key="1">
    <citation type="submission" date="2019-02" db="EMBL/GenBank/DDBJ databases">
        <authorList>
            <person name="Gruber-Vodicka R. H."/>
            <person name="Seah K. B. B."/>
        </authorList>
    </citation>
    <scope>NUCLEOTIDE SEQUENCE</scope>
    <source>
        <strain evidence="4">BECK_S1320</strain>
        <strain evidence="3">BECK_S1321</strain>
    </source>
</reference>
<dbReference type="PROSITE" id="PS00061">
    <property type="entry name" value="ADH_SHORT"/>
    <property type="match status" value="1"/>
</dbReference>
<keyword evidence="2" id="KW-0560">Oxidoreductase</keyword>
<gene>
    <name evidence="4" type="ORF">BECKSD772E_GA0070983_105118</name>
    <name evidence="3" type="ORF">BECKSD772F_GA0070984_104819</name>
</gene>
<dbReference type="PRINTS" id="PR00081">
    <property type="entry name" value="GDHRDH"/>
</dbReference>
<dbReference type="CDD" id="cd05233">
    <property type="entry name" value="SDR_c"/>
    <property type="match status" value="1"/>
</dbReference>
<evidence type="ECO:0000256" key="1">
    <source>
        <dbReference type="ARBA" id="ARBA00006484"/>
    </source>
</evidence>
<dbReference type="InterPro" id="IPR050259">
    <property type="entry name" value="SDR"/>
</dbReference>
<dbReference type="SUPFAM" id="SSF51735">
    <property type="entry name" value="NAD(P)-binding Rossmann-fold domains"/>
    <property type="match status" value="1"/>
</dbReference>
<dbReference type="GO" id="GO:0032787">
    <property type="term" value="P:monocarboxylic acid metabolic process"/>
    <property type="evidence" value="ECO:0007669"/>
    <property type="project" value="UniProtKB-ARBA"/>
</dbReference>
<proteinExistence type="inferred from homology"/>
<dbReference type="InterPro" id="IPR002347">
    <property type="entry name" value="SDR_fam"/>
</dbReference>
<accession>A0A450YEA3</accession>
<protein>
    <submittedName>
        <fullName evidence="3">3-oxoacyl-[acyl-carrier protein] reductase</fullName>
    </submittedName>
</protein>
<dbReference type="Gene3D" id="3.40.50.720">
    <property type="entry name" value="NAD(P)-binding Rossmann-like Domain"/>
    <property type="match status" value="1"/>
</dbReference>
<organism evidence="3">
    <name type="scientific">Candidatus Kentrum sp. SD</name>
    <dbReference type="NCBI Taxonomy" id="2126332"/>
    <lineage>
        <taxon>Bacteria</taxon>
        <taxon>Pseudomonadati</taxon>
        <taxon>Pseudomonadota</taxon>
        <taxon>Gammaproteobacteria</taxon>
        <taxon>Candidatus Kentrum</taxon>
    </lineage>
</organism>
<dbReference type="EMBL" id="CAADFR010000048">
    <property type="protein sequence ID" value="VFK39876.1"/>
    <property type="molecule type" value="Genomic_DNA"/>
</dbReference>
<dbReference type="Pfam" id="PF13561">
    <property type="entry name" value="adh_short_C2"/>
    <property type="match status" value="1"/>
</dbReference>
<dbReference type="FunFam" id="3.40.50.720:FF:000173">
    <property type="entry name" value="3-oxoacyl-[acyl-carrier protein] reductase"/>
    <property type="match status" value="1"/>
</dbReference>
<dbReference type="EMBL" id="CAADFU010000051">
    <property type="protein sequence ID" value="VFK45318.1"/>
    <property type="molecule type" value="Genomic_DNA"/>
</dbReference>
<evidence type="ECO:0000256" key="2">
    <source>
        <dbReference type="ARBA" id="ARBA00023002"/>
    </source>
</evidence>
<sequence length="242" mass="25400">MNDLAVITGGGRGIGAAVSRRLAADGYRILLTYRANAQSAENLVADLRGNGVLCAAVKADFGRREDASLLAGHPWISDGVDVLVLNHGMYERSPAEEQDLNALAHTMKVNFHGAVAVWKTLSPNLRSNARIVVMGSQLGIKGNPTGADYAASKGALHAFVRSLAVRVARVGQRVNVVAPGTIETDIVAGDTPQKRAQRKKEIPMGRLGQPAEVAAVVSFLAGSDSSYITGAVLHVNGGIYLP</sequence>
<evidence type="ECO:0000313" key="3">
    <source>
        <dbReference type="EMBL" id="VFK39876.1"/>
    </source>
</evidence>
<dbReference type="PANTHER" id="PTHR42879">
    <property type="entry name" value="3-OXOACYL-(ACYL-CARRIER-PROTEIN) REDUCTASE"/>
    <property type="match status" value="1"/>
</dbReference>
<dbReference type="PANTHER" id="PTHR42879:SF2">
    <property type="entry name" value="3-OXOACYL-[ACYL-CARRIER-PROTEIN] REDUCTASE FABG"/>
    <property type="match status" value="1"/>
</dbReference>
<dbReference type="InterPro" id="IPR036291">
    <property type="entry name" value="NAD(P)-bd_dom_sf"/>
</dbReference>
<comment type="similarity">
    <text evidence="1">Belongs to the short-chain dehydrogenases/reductases (SDR) family.</text>
</comment>
<dbReference type="InterPro" id="IPR020904">
    <property type="entry name" value="Sc_DH/Rdtase_CS"/>
</dbReference>
<evidence type="ECO:0000313" key="4">
    <source>
        <dbReference type="EMBL" id="VFK45318.1"/>
    </source>
</evidence>
<name>A0A450YEA3_9GAMM</name>
<dbReference type="GO" id="GO:0016491">
    <property type="term" value="F:oxidoreductase activity"/>
    <property type="evidence" value="ECO:0007669"/>
    <property type="project" value="UniProtKB-KW"/>
</dbReference>
<dbReference type="AlphaFoldDB" id="A0A450YEA3"/>